<feature type="compositionally biased region" description="Low complexity" evidence="1">
    <location>
        <begin position="486"/>
        <end position="502"/>
    </location>
</feature>
<dbReference type="SUPFAM" id="SSF48371">
    <property type="entry name" value="ARM repeat"/>
    <property type="match status" value="1"/>
</dbReference>
<keyword evidence="3" id="KW-1185">Reference proteome</keyword>
<feature type="region of interest" description="Disordered" evidence="1">
    <location>
        <begin position="486"/>
        <end position="510"/>
    </location>
</feature>
<dbReference type="VEuPathDB" id="TrichDB:TRFO_11377"/>
<dbReference type="SUPFAM" id="SSF56112">
    <property type="entry name" value="Protein kinase-like (PK-like)"/>
    <property type="match status" value="1"/>
</dbReference>
<dbReference type="Gene3D" id="1.25.10.10">
    <property type="entry name" value="Leucine-rich Repeat Variant"/>
    <property type="match status" value="1"/>
</dbReference>
<organism evidence="2 3">
    <name type="scientific">Tritrichomonas foetus</name>
    <dbReference type="NCBI Taxonomy" id="1144522"/>
    <lineage>
        <taxon>Eukaryota</taxon>
        <taxon>Metamonada</taxon>
        <taxon>Parabasalia</taxon>
        <taxon>Tritrichomonadida</taxon>
        <taxon>Tritrichomonadidae</taxon>
        <taxon>Tritrichomonas</taxon>
    </lineage>
</organism>
<sequence length="510" mass="58100">MQKSLAVASVDIPESIPEDIRPLLQCCFEADPSRRLTFSEIQRFPIFMCLLIRNLRIIDSIENKPESERYDFYGTLKQNISLFSQRLLQKKILPLLTKEIFYNFRFGPVVFPLIYLIADRMNKFDFMEYIYKPLAGLFKKMDPPDFAVAVLNGLKIVIDHVEKSGLHDIVYPIIFDGLSSKAAQVQAAAAKHLPYFISMSSESIITYHILPKINSAIVSVSNDPVVIGSLLSSYENCIDQMDNDIFVESVMPALSRLWKKLQSPELAKPFSIIVRKQHATLINNLRHVTPLVCEILTNENVEPSVQDIFLKYVEDQLGSIRKERNIPSNTLNKLDQQRHATSPTSKSQPQTPSFQSLKQQPQANPTQNHLNNQFNSQPNIFSNEQNTFNIQLNENSSQNQNKNQNQNQPNVFQNQQPDIFDNVIFHNQSNQFSSSPNVFQSNNGNLSTEKETNSFVPDYSENKNDDTDFFSLINVVPSQPQPQPFIQNQNQSPQISSNSSTSLFAGMNLM</sequence>
<dbReference type="RefSeq" id="XP_068347242.1">
    <property type="nucleotide sequence ID" value="XM_068496005.1"/>
</dbReference>
<gene>
    <name evidence="2" type="ORF">TRFO_11377</name>
</gene>
<proteinExistence type="predicted"/>
<dbReference type="PANTHER" id="PTHR12984">
    <property type="entry name" value="SCY1-RELATED S/T PROTEIN KINASE-LIKE"/>
    <property type="match status" value="1"/>
</dbReference>
<reference evidence="2" key="1">
    <citation type="submission" date="2016-10" db="EMBL/GenBank/DDBJ databases">
        <authorList>
            <person name="Benchimol M."/>
            <person name="Almeida L.G."/>
            <person name="Vasconcelos A.T."/>
            <person name="Perreira-Neves A."/>
            <person name="Rosa I.A."/>
            <person name="Tasca T."/>
            <person name="Bogo M.R."/>
            <person name="de Souza W."/>
        </authorList>
    </citation>
    <scope>NUCLEOTIDE SEQUENCE [LARGE SCALE GENOMIC DNA]</scope>
    <source>
        <strain evidence="2">K</strain>
    </source>
</reference>
<accession>A0A1J4J609</accession>
<evidence type="ECO:0000256" key="1">
    <source>
        <dbReference type="SAM" id="MobiDB-lite"/>
    </source>
</evidence>
<comment type="caution">
    <text evidence="2">The sequence shown here is derived from an EMBL/GenBank/DDBJ whole genome shotgun (WGS) entry which is preliminary data.</text>
</comment>
<dbReference type="InterPro" id="IPR011009">
    <property type="entry name" value="Kinase-like_dom_sf"/>
</dbReference>
<dbReference type="InterPro" id="IPR011989">
    <property type="entry name" value="ARM-like"/>
</dbReference>
<feature type="compositionally biased region" description="Low complexity" evidence="1">
    <location>
        <begin position="341"/>
        <end position="356"/>
    </location>
</feature>
<dbReference type="InterPro" id="IPR016024">
    <property type="entry name" value="ARM-type_fold"/>
</dbReference>
<dbReference type="PANTHER" id="PTHR12984:SF6">
    <property type="entry name" value="SCY1-LIKE PROTEIN 2"/>
    <property type="match status" value="1"/>
</dbReference>
<dbReference type="AlphaFoldDB" id="A0A1J4J609"/>
<dbReference type="Proteomes" id="UP000179807">
    <property type="component" value="Unassembled WGS sequence"/>
</dbReference>
<dbReference type="EMBL" id="MLAK01001348">
    <property type="protein sequence ID" value="OHS94105.1"/>
    <property type="molecule type" value="Genomic_DNA"/>
</dbReference>
<dbReference type="GeneID" id="94830709"/>
<dbReference type="InterPro" id="IPR051177">
    <property type="entry name" value="CIK-Related_Protein"/>
</dbReference>
<evidence type="ECO:0000313" key="2">
    <source>
        <dbReference type="EMBL" id="OHS94105.1"/>
    </source>
</evidence>
<dbReference type="OrthoDB" id="79687at2759"/>
<feature type="region of interest" description="Disordered" evidence="1">
    <location>
        <begin position="324"/>
        <end position="381"/>
    </location>
</feature>
<feature type="compositionally biased region" description="Polar residues" evidence="1">
    <location>
        <begin position="357"/>
        <end position="381"/>
    </location>
</feature>
<protein>
    <recommendedName>
        <fullName evidence="4">Protein kinase domain-containing protein</fullName>
    </recommendedName>
</protein>
<evidence type="ECO:0000313" key="3">
    <source>
        <dbReference type="Proteomes" id="UP000179807"/>
    </source>
</evidence>
<evidence type="ECO:0008006" key="4">
    <source>
        <dbReference type="Google" id="ProtNLM"/>
    </source>
</evidence>
<name>A0A1J4J609_9EUKA</name>